<feature type="compositionally biased region" description="Acidic residues" evidence="9">
    <location>
        <begin position="1433"/>
        <end position="1457"/>
    </location>
</feature>
<keyword evidence="2" id="KW-0479">Metal-binding</keyword>
<organism evidence="13 14">
    <name type="scientific">Homarus americanus</name>
    <name type="common">American lobster</name>
    <dbReference type="NCBI Taxonomy" id="6706"/>
    <lineage>
        <taxon>Eukaryota</taxon>
        <taxon>Metazoa</taxon>
        <taxon>Ecdysozoa</taxon>
        <taxon>Arthropoda</taxon>
        <taxon>Crustacea</taxon>
        <taxon>Multicrustacea</taxon>
        <taxon>Malacostraca</taxon>
        <taxon>Eumalacostraca</taxon>
        <taxon>Eucarida</taxon>
        <taxon>Decapoda</taxon>
        <taxon>Pleocyemata</taxon>
        <taxon>Astacidea</taxon>
        <taxon>Nephropoidea</taxon>
        <taxon>Nephropidae</taxon>
        <taxon>Homarus</taxon>
    </lineage>
</organism>
<dbReference type="PANTHER" id="PTHR46802:SF1">
    <property type="entry name" value="TYROSINE-PROTEIN KINASE BAZ1B"/>
    <property type="match status" value="1"/>
</dbReference>
<evidence type="ECO:0000259" key="11">
    <source>
        <dbReference type="PROSITE" id="PS50827"/>
    </source>
</evidence>
<dbReference type="Pfam" id="PF15613">
    <property type="entry name" value="WSD"/>
    <property type="match status" value="1"/>
</dbReference>
<dbReference type="PROSITE" id="PS50016">
    <property type="entry name" value="ZF_PHD_2"/>
    <property type="match status" value="2"/>
</dbReference>
<feature type="compositionally biased region" description="Polar residues" evidence="9">
    <location>
        <begin position="180"/>
        <end position="195"/>
    </location>
</feature>
<feature type="region of interest" description="Disordered" evidence="9">
    <location>
        <begin position="216"/>
        <end position="236"/>
    </location>
</feature>
<feature type="region of interest" description="Disordered" evidence="9">
    <location>
        <begin position="481"/>
        <end position="515"/>
    </location>
</feature>
<dbReference type="Proteomes" id="UP000747542">
    <property type="component" value="Unassembled WGS sequence"/>
</dbReference>
<feature type="region of interest" description="Disordered" evidence="9">
    <location>
        <begin position="959"/>
        <end position="1074"/>
    </location>
</feature>
<dbReference type="PROSITE" id="PS50827">
    <property type="entry name" value="DDT"/>
    <property type="match status" value="1"/>
</dbReference>
<dbReference type="GO" id="GO:0008270">
    <property type="term" value="F:zinc ion binding"/>
    <property type="evidence" value="ECO:0007669"/>
    <property type="project" value="UniProtKB-KW"/>
</dbReference>
<feature type="region of interest" description="Disordered" evidence="9">
    <location>
        <begin position="808"/>
        <end position="846"/>
    </location>
</feature>
<feature type="region of interest" description="Disordered" evidence="9">
    <location>
        <begin position="174"/>
        <end position="201"/>
    </location>
</feature>
<feature type="compositionally biased region" description="Basic and acidic residues" evidence="9">
    <location>
        <begin position="808"/>
        <end position="831"/>
    </location>
</feature>
<evidence type="ECO:0000256" key="5">
    <source>
        <dbReference type="ARBA" id="ARBA00023242"/>
    </source>
</evidence>
<feature type="domain" description="PHD-type" evidence="10">
    <location>
        <begin position="1314"/>
        <end position="1361"/>
    </location>
</feature>
<evidence type="ECO:0000256" key="6">
    <source>
        <dbReference type="PROSITE-ProRule" id="PRU00146"/>
    </source>
</evidence>
<evidence type="ECO:0000259" key="12">
    <source>
        <dbReference type="PROSITE" id="PS51136"/>
    </source>
</evidence>
<dbReference type="GO" id="GO:0140801">
    <property type="term" value="F:histone H2AXY142 kinase activity"/>
    <property type="evidence" value="ECO:0007669"/>
    <property type="project" value="InterPro"/>
</dbReference>
<name>A0A8J5N3J4_HOMAM</name>
<evidence type="ECO:0000256" key="8">
    <source>
        <dbReference type="SAM" id="Coils"/>
    </source>
</evidence>
<keyword evidence="8" id="KW-0175">Coiled coil</keyword>
<keyword evidence="13" id="KW-0418">Kinase</keyword>
<evidence type="ECO:0000256" key="4">
    <source>
        <dbReference type="ARBA" id="ARBA00022833"/>
    </source>
</evidence>
<keyword evidence="4" id="KW-0862">Zinc</keyword>
<feature type="compositionally biased region" description="Basic residues" evidence="9">
    <location>
        <begin position="1391"/>
        <end position="1403"/>
    </location>
</feature>
<feature type="compositionally biased region" description="Polar residues" evidence="9">
    <location>
        <begin position="1016"/>
        <end position="1031"/>
    </location>
</feature>
<feature type="compositionally biased region" description="Basic and acidic residues" evidence="9">
    <location>
        <begin position="1034"/>
        <end position="1058"/>
    </location>
</feature>
<dbReference type="InterPro" id="IPR001965">
    <property type="entry name" value="Znf_PHD"/>
</dbReference>
<dbReference type="InterPro" id="IPR011011">
    <property type="entry name" value="Znf_FYVE_PHD"/>
</dbReference>
<keyword evidence="5 7" id="KW-0539">Nucleus</keyword>
<dbReference type="Pfam" id="PF00628">
    <property type="entry name" value="PHD"/>
    <property type="match status" value="2"/>
</dbReference>
<reference evidence="13" key="1">
    <citation type="journal article" date="2021" name="Sci. Adv.">
        <title>The American lobster genome reveals insights on longevity, neural, and immune adaptations.</title>
        <authorList>
            <person name="Polinski J.M."/>
            <person name="Zimin A.V."/>
            <person name="Clark K.F."/>
            <person name="Kohn A.B."/>
            <person name="Sadowski N."/>
            <person name="Timp W."/>
            <person name="Ptitsyn A."/>
            <person name="Khanna P."/>
            <person name="Romanova D.Y."/>
            <person name="Williams P."/>
            <person name="Greenwood S.J."/>
            <person name="Moroz L.L."/>
            <person name="Walt D.R."/>
            <person name="Bodnar A.G."/>
        </authorList>
    </citation>
    <scope>NUCLEOTIDE SEQUENCE</scope>
    <source>
        <strain evidence="13">GMGI-L3</strain>
    </source>
</reference>
<feature type="region of interest" description="Disordered" evidence="9">
    <location>
        <begin position="1624"/>
        <end position="1697"/>
    </location>
</feature>
<feature type="domain" description="WAC" evidence="12">
    <location>
        <begin position="53"/>
        <end position="159"/>
    </location>
</feature>
<sequence>KHQDARGFERQTQYQRSSHNFFDKIPFKIFKMPLLQGQPFRLIKPPDNIESFTELYVIQHTGEKFVSKSDYEDRLALYSQIIWTCQCTGKSSLTHQEAWTSEAKVRVLLSSSFPTPLLPPILRTLHHSTLPLDQLVEAASGLCYSRFHPGEELTLLGPQPMQVRVIRSKEDSGCAGKKVNISNGKEPSTSPTTPIINGCSPPTREIPMVNGTSNGVAGINDSSPTNMRRCKEDSPGRKKSMLLPLLYDVSVIGEEKIMTEVPAKFLQRTYKIPPKEHFRLFVRANALRQRSSAYTPWIVSEDLVKQYNIPNKLASIFTNPRTNSVGRKRKAEGVFVERAKKVKAEKTVETVKRNKADPASKPLKPGRKPRVKRDPNTPRKKPGPKPGFKRTPKLNPKSELPKPSLKLQTQVKMETSDSDDDVSLAVLANRSPKIENGAHLAAKPLKMVTPPGITPLVLKKRVTEKDGKELLRSTKRLKQTTLFDMRSPKKMTDGTPKPKISPRKSPQKRQPNPEAVLRTPVMKKMVHQYNTLKGVKGTGRKLVHTMDQVLKKLSLAQIEVIPEANLRADIMKRHERMLEKRIARAEAQKRRQTKQERNRKMEEKILTNLKPLPQPQLVPTPEEIPNSLFGDVAMVVEFIECYHEIVKTDKKTSISCSQLMQALAAGPKGLKYVAEVMCLILHLIIDDTRIGCTKELGVKISDLPVHYQTAIEVARLCLRKHDSCESASQHSDENTDEGEEQNELSDGLIHKLESSELYELQPPEVLAVLKALCHQAIASDTSLEHIEDIEEKAYILYKERAQVKKMSLKEEMEKKQEKKKERLQKKMDKTNAPKKSPGRPKGYSPKKKAITIDNFYSKKEGENLDLASRVKRKRLSPEEIIEEKEKTRNFLREQKIKEDEEKRRVYVVQECEKVLMQKDLLIRLQPLGVDRNHDRYWLFNNTTPGLYVEKGWVDPNTTYNIQSSSPSKQLKKSTPARNGTQDSGSDSDDKPLAAIKEELTTGSPTKSLSPHKHQATPVSGKSAHNGTQDSGSDSDDKPLATIKEELTTGSPKKQEKIPGRRRPPTVDENTQTFPPVGQNMWFYYKSIGEVDELLKSLAEKGIRESKLKLNLSQVRAQLEANLTTEWTPIEDLEDGAQQLIESLREDIIQIERELKEGWLGAVPNPEEWEKKALEATTLQELGECLLEAQKYMHFKYLKGIMQPSKKLLPSESLDAPPEYEEFDSPAVHHWRDAVVNCQTFSRMHMLKCKVCRHQNTTIPLAICEKCEVSYHWNCLRPQLREEPPEPWLCPGCQPKRNSRLGRHMNDDGDSGEKEKICRVCERGLGLIFCCKCPAAYHSECHDPPLQTRARKDWACVNCSNTRKKKNARNYNARVHHEELSEQEMILETKTKAKASIKPTKKKSKSVERHSIVSHIRSGGRNLRCTSRRKYKELEEDDEDEEDEEEEDEEDDEEEEYNFETRSSNRRSTRRATSKKNYRIVSDDEEEDITEQEEGDEEEEEEILEQGEEEENVEEDEETNEQEEDEDAEQEEDEDVEQEEDEEINEHEEDEEEDNVGHEEEEEEEEEDEYKISDLCTHCGLGSGVKGAHMRLLPCMTCDITFHPGCASEVISSKNTITYQCYKCLRNGSSPSKSPMKKAKVNEDKENEEGDENGPEEEEEEEDEENEDGEQEEEEEEENEKDEQEEDDDDDGEDSEDE</sequence>
<feature type="compositionally biased region" description="Polar residues" evidence="9">
    <location>
        <begin position="216"/>
        <end position="226"/>
    </location>
</feature>
<feature type="domain" description="DDT" evidence="11">
    <location>
        <begin position="626"/>
        <end position="690"/>
    </location>
</feature>
<feature type="compositionally biased region" description="Acidic residues" evidence="9">
    <location>
        <begin position="1482"/>
        <end position="1568"/>
    </location>
</feature>
<feature type="compositionally biased region" description="Basic and acidic residues" evidence="9">
    <location>
        <begin position="346"/>
        <end position="358"/>
    </location>
</feature>
<feature type="region of interest" description="Disordered" evidence="9">
    <location>
        <begin position="346"/>
        <end position="404"/>
    </location>
</feature>
<dbReference type="InterPro" id="IPR013136">
    <property type="entry name" value="WSTF_Acf1_Cbp146"/>
</dbReference>
<evidence type="ECO:0000256" key="9">
    <source>
        <dbReference type="SAM" id="MobiDB-lite"/>
    </source>
</evidence>
<dbReference type="InterPro" id="IPR028941">
    <property type="entry name" value="WHIM2_dom"/>
</dbReference>
<dbReference type="Pfam" id="PF10537">
    <property type="entry name" value="WAC_Acf1_DNA_bd"/>
    <property type="match status" value="1"/>
</dbReference>
<dbReference type="InterPro" id="IPR013083">
    <property type="entry name" value="Znf_RING/FYVE/PHD"/>
</dbReference>
<evidence type="ECO:0000313" key="13">
    <source>
        <dbReference type="EMBL" id="KAG7172565.1"/>
    </source>
</evidence>
<keyword evidence="13" id="KW-0808">Transferase</keyword>
<feature type="region of interest" description="Disordered" evidence="9">
    <location>
        <begin position="1390"/>
        <end position="1570"/>
    </location>
</feature>
<dbReference type="EMBL" id="JAHLQT010010583">
    <property type="protein sequence ID" value="KAG7172565.1"/>
    <property type="molecule type" value="Genomic_DNA"/>
</dbReference>
<feature type="compositionally biased region" description="Basic and acidic residues" evidence="9">
    <location>
        <begin position="987"/>
        <end position="999"/>
    </location>
</feature>
<dbReference type="GO" id="GO:0006974">
    <property type="term" value="P:DNA damage response"/>
    <property type="evidence" value="ECO:0007669"/>
    <property type="project" value="TreeGrafter"/>
</dbReference>
<evidence type="ECO:0000259" key="10">
    <source>
        <dbReference type="PROSITE" id="PS50016"/>
    </source>
</evidence>
<dbReference type="InterPro" id="IPR047174">
    <property type="entry name" value="BAZ1B"/>
</dbReference>
<dbReference type="InterPro" id="IPR019787">
    <property type="entry name" value="Znf_PHD-finger"/>
</dbReference>
<dbReference type="PROSITE" id="PS51136">
    <property type="entry name" value="WAC"/>
    <property type="match status" value="1"/>
</dbReference>
<feature type="compositionally biased region" description="Polar residues" evidence="9">
    <location>
        <begin position="975"/>
        <end position="984"/>
    </location>
</feature>
<keyword evidence="14" id="KW-1185">Reference proteome</keyword>
<feature type="domain" description="PHD-type" evidence="10">
    <location>
        <begin position="1245"/>
        <end position="1295"/>
    </location>
</feature>
<evidence type="ECO:0000256" key="2">
    <source>
        <dbReference type="ARBA" id="ARBA00022723"/>
    </source>
</evidence>
<keyword evidence="3 6" id="KW-0863">Zinc-finger</keyword>
<feature type="compositionally biased region" description="Basic residues" evidence="9">
    <location>
        <begin position="1463"/>
        <end position="1477"/>
    </location>
</feature>
<evidence type="ECO:0000313" key="14">
    <source>
        <dbReference type="Proteomes" id="UP000747542"/>
    </source>
</evidence>
<comment type="subcellular location">
    <subcellularLocation>
        <location evidence="1 7">Nucleus</location>
    </subcellularLocation>
</comment>
<feature type="coiled-coil region" evidence="8">
    <location>
        <begin position="568"/>
        <end position="604"/>
    </location>
</feature>
<evidence type="ECO:0000256" key="1">
    <source>
        <dbReference type="ARBA" id="ARBA00004123"/>
    </source>
</evidence>
<proteinExistence type="predicted"/>
<dbReference type="InterPro" id="IPR018501">
    <property type="entry name" value="DDT_dom"/>
</dbReference>
<comment type="caution">
    <text evidence="13">The sequence shown here is derived from an EMBL/GenBank/DDBJ whole genome shotgun (WGS) entry which is preliminary data.</text>
</comment>
<gene>
    <name evidence="13" type="primary">BAZ1B-L</name>
    <name evidence="13" type="ORF">Hamer_G020123</name>
</gene>
<evidence type="ECO:0000256" key="7">
    <source>
        <dbReference type="PROSITE-ProRule" id="PRU00475"/>
    </source>
</evidence>
<evidence type="ECO:0000256" key="3">
    <source>
        <dbReference type="ARBA" id="ARBA00022771"/>
    </source>
</evidence>
<dbReference type="SUPFAM" id="SSF57903">
    <property type="entry name" value="FYVE/PHD zinc finger"/>
    <property type="match status" value="3"/>
</dbReference>
<dbReference type="Gene3D" id="3.30.40.10">
    <property type="entry name" value="Zinc/RING finger domain, C3HC4 (zinc finger)"/>
    <property type="match status" value="3"/>
</dbReference>
<dbReference type="SMART" id="SM00249">
    <property type="entry name" value="PHD"/>
    <property type="match status" value="3"/>
</dbReference>
<accession>A0A8J5N3J4</accession>
<feature type="non-terminal residue" evidence="13">
    <location>
        <position position="1"/>
    </location>
</feature>
<protein>
    <submittedName>
        <fullName evidence="13">Tyrosine-protein kinase BAZ1B-like</fullName>
    </submittedName>
</protein>
<dbReference type="GO" id="GO:0090535">
    <property type="term" value="C:WICH complex"/>
    <property type="evidence" value="ECO:0007669"/>
    <property type="project" value="InterPro"/>
</dbReference>
<feature type="compositionally biased region" description="Acidic residues" evidence="9">
    <location>
        <begin position="1644"/>
        <end position="1697"/>
    </location>
</feature>
<dbReference type="GO" id="GO:0042393">
    <property type="term" value="F:histone binding"/>
    <property type="evidence" value="ECO:0007669"/>
    <property type="project" value="TreeGrafter"/>
</dbReference>
<dbReference type="PANTHER" id="PTHR46802">
    <property type="entry name" value="TYROSINE-PROTEIN KINASE BAZ1B"/>
    <property type="match status" value="1"/>
</dbReference>
<feature type="compositionally biased region" description="Basic residues" evidence="9">
    <location>
        <begin position="378"/>
        <end position="392"/>
    </location>
</feature>